<feature type="compositionally biased region" description="Polar residues" evidence="1">
    <location>
        <begin position="50"/>
        <end position="70"/>
    </location>
</feature>
<feature type="compositionally biased region" description="Basic and acidic residues" evidence="1">
    <location>
        <begin position="428"/>
        <end position="439"/>
    </location>
</feature>
<organism evidence="2 3">
    <name type="scientific">Jimgerdemannia flammicorona</name>
    <dbReference type="NCBI Taxonomy" id="994334"/>
    <lineage>
        <taxon>Eukaryota</taxon>
        <taxon>Fungi</taxon>
        <taxon>Fungi incertae sedis</taxon>
        <taxon>Mucoromycota</taxon>
        <taxon>Mucoromycotina</taxon>
        <taxon>Endogonomycetes</taxon>
        <taxon>Endogonales</taxon>
        <taxon>Endogonaceae</taxon>
        <taxon>Jimgerdemannia</taxon>
    </lineage>
</organism>
<name>A0A433A131_9FUNG</name>
<protein>
    <recommendedName>
        <fullName evidence="4">C2 domain-containing protein</fullName>
    </recommendedName>
</protein>
<proteinExistence type="predicted"/>
<feature type="region of interest" description="Disordered" evidence="1">
    <location>
        <begin position="1"/>
        <end position="125"/>
    </location>
</feature>
<evidence type="ECO:0000313" key="3">
    <source>
        <dbReference type="Proteomes" id="UP000268093"/>
    </source>
</evidence>
<sequence length="660" mass="72483">PTHPFTQPRIHPSHHHHPTPHPTPPHSPPPATAMDRLAALRSRHIPKASSLPTINITPANSLDDPSSVYTSEPDEISLPEHNENPDNENPEPNSFANGGSPHAGGKDDEMLSPAPHSSGRRHSLSNLKHLGKEVKNIETDTASASDLPVGKLQIDIISMHTNLDKIKQPQVRLRLGGQIYFSSFSKSATGDWNEGFVFSVSYHAQLFDSIDVSLEEEAQAPCQGQAEDIEAGIETGSVPDVSTFFMIRFISAGRREKVATPQLCNVATERGTRRLTTILPLYEYHSRLHILPHLRDKIKDAEQDDIENTSSPLQAPPSDLLLHEHYEALSFIAAQDHETEPWSFDSLYDHRQPTPPLIGSIRIRMRYAYQHPRIDQQDVDHWMPTLPDSASFLSIDPDDDDASSIMSDASEAESEVGSVYSELELADGDYHEREARSWDSDTSAGDNGSATTLVNEPPRRVEDLVRSDSAVQLEFETKLNEALDKSPRGRRERHPLDTADPGRPLHGGNADSRPSSRPSSRGGSRSVSPASKGGIDNGSQVSLTGSVLSRSISTASGRSPPHREGSISPSVIDLLQYGFSRRDADTRSVAGESVHSSSTDMSIRSGVFADKDFAKRWMMDSFEEVVMANPTMDWMIGMVVSPETRTLLRAVSKLASAFVS</sequence>
<dbReference type="OrthoDB" id="2275232at2759"/>
<comment type="caution">
    <text evidence="2">The sequence shown here is derived from an EMBL/GenBank/DDBJ whole genome shotgun (WGS) entry which is preliminary data.</text>
</comment>
<gene>
    <name evidence="2" type="ORF">BC936DRAFT_142260</name>
</gene>
<accession>A0A433A131</accession>
<evidence type="ECO:0000313" key="2">
    <source>
        <dbReference type="EMBL" id="RUO96285.1"/>
    </source>
</evidence>
<feature type="compositionally biased region" description="Pro residues" evidence="1">
    <location>
        <begin position="20"/>
        <end position="31"/>
    </location>
</feature>
<feature type="region of interest" description="Disordered" evidence="1">
    <location>
        <begin position="477"/>
        <end position="542"/>
    </location>
</feature>
<feature type="region of interest" description="Disordered" evidence="1">
    <location>
        <begin position="392"/>
        <end position="461"/>
    </location>
</feature>
<feature type="non-terminal residue" evidence="2">
    <location>
        <position position="1"/>
    </location>
</feature>
<reference evidence="2 3" key="1">
    <citation type="journal article" date="2018" name="New Phytol.">
        <title>Phylogenomics of Endogonaceae and evolution of mycorrhizas within Mucoromycota.</title>
        <authorList>
            <person name="Chang Y."/>
            <person name="Desiro A."/>
            <person name="Na H."/>
            <person name="Sandor L."/>
            <person name="Lipzen A."/>
            <person name="Clum A."/>
            <person name="Barry K."/>
            <person name="Grigoriev I.V."/>
            <person name="Martin F.M."/>
            <person name="Stajich J.E."/>
            <person name="Smith M.E."/>
            <person name="Bonito G."/>
            <person name="Spatafora J.W."/>
        </authorList>
    </citation>
    <scope>NUCLEOTIDE SEQUENCE [LARGE SCALE GENOMIC DNA]</scope>
    <source>
        <strain evidence="2 3">GMNB39</strain>
    </source>
</reference>
<evidence type="ECO:0000256" key="1">
    <source>
        <dbReference type="SAM" id="MobiDB-lite"/>
    </source>
</evidence>
<feature type="compositionally biased region" description="Polar residues" evidence="1">
    <location>
        <begin position="440"/>
        <end position="454"/>
    </location>
</feature>
<keyword evidence="3" id="KW-1185">Reference proteome</keyword>
<dbReference type="Proteomes" id="UP000268093">
    <property type="component" value="Unassembled WGS sequence"/>
</dbReference>
<feature type="compositionally biased region" description="Low complexity" evidence="1">
    <location>
        <begin position="512"/>
        <end position="531"/>
    </location>
</feature>
<feature type="compositionally biased region" description="Basic and acidic residues" evidence="1">
    <location>
        <begin position="477"/>
        <end position="497"/>
    </location>
</feature>
<dbReference type="EMBL" id="RBNI01022156">
    <property type="protein sequence ID" value="RUO96285.1"/>
    <property type="molecule type" value="Genomic_DNA"/>
</dbReference>
<dbReference type="AlphaFoldDB" id="A0A433A131"/>
<evidence type="ECO:0008006" key="4">
    <source>
        <dbReference type="Google" id="ProtNLM"/>
    </source>
</evidence>